<keyword evidence="7" id="KW-0862">Zinc</keyword>
<gene>
    <name evidence="12" type="primary">FYV10</name>
    <name evidence="12" type="ORF">SEPCBS57363_001632</name>
</gene>
<dbReference type="InterPro" id="IPR044063">
    <property type="entry name" value="ZF_RING_GID"/>
</dbReference>
<protein>
    <submittedName>
        <fullName evidence="12">GID complex subunit containing RING finger motif</fullName>
    </submittedName>
</protein>
<dbReference type="Proteomes" id="UP001642501">
    <property type="component" value="Unassembled WGS sequence"/>
</dbReference>
<comment type="subcellular location">
    <subcellularLocation>
        <location evidence="2">Cytoplasm</location>
    </subcellularLocation>
</comment>
<evidence type="ECO:0000256" key="3">
    <source>
        <dbReference type="ARBA" id="ARBA00010615"/>
    </source>
</evidence>
<dbReference type="InterPro" id="IPR045098">
    <property type="entry name" value="Fyv10_fam"/>
</dbReference>
<accession>A0ABP0DF94</accession>
<evidence type="ECO:0000256" key="2">
    <source>
        <dbReference type="ARBA" id="ARBA00004496"/>
    </source>
</evidence>
<dbReference type="InterPro" id="IPR013144">
    <property type="entry name" value="CRA_dom"/>
</dbReference>
<evidence type="ECO:0000256" key="6">
    <source>
        <dbReference type="ARBA" id="ARBA00022771"/>
    </source>
</evidence>
<dbReference type="SMART" id="SM00757">
    <property type="entry name" value="CRA"/>
    <property type="match status" value="1"/>
</dbReference>
<dbReference type="EMBL" id="CAWUOM010000017">
    <property type="protein sequence ID" value="CAK7265531.1"/>
    <property type="molecule type" value="Genomic_DNA"/>
</dbReference>
<evidence type="ECO:0000259" key="11">
    <source>
        <dbReference type="PROSITE" id="PS51867"/>
    </source>
</evidence>
<evidence type="ECO:0000256" key="1">
    <source>
        <dbReference type="ARBA" id="ARBA00002343"/>
    </source>
</evidence>
<dbReference type="InterPro" id="IPR006595">
    <property type="entry name" value="CTLH_C"/>
</dbReference>
<dbReference type="PROSITE" id="PS50896">
    <property type="entry name" value="LISH"/>
    <property type="match status" value="1"/>
</dbReference>
<name>A0ABP0DF94_9PEZI</name>
<organism evidence="12 13">
    <name type="scientific">Sporothrix epigloea</name>
    <dbReference type="NCBI Taxonomy" id="1892477"/>
    <lineage>
        <taxon>Eukaryota</taxon>
        <taxon>Fungi</taxon>
        <taxon>Dikarya</taxon>
        <taxon>Ascomycota</taxon>
        <taxon>Pezizomycotina</taxon>
        <taxon>Sordariomycetes</taxon>
        <taxon>Sordariomycetidae</taxon>
        <taxon>Ophiostomatales</taxon>
        <taxon>Ophiostomataceae</taxon>
        <taxon>Sporothrix</taxon>
    </lineage>
</organism>
<feature type="region of interest" description="Disordered" evidence="9">
    <location>
        <begin position="392"/>
        <end position="418"/>
    </location>
</feature>
<evidence type="ECO:0000256" key="4">
    <source>
        <dbReference type="ARBA" id="ARBA00022490"/>
    </source>
</evidence>
<proteinExistence type="inferred from homology"/>
<comment type="caution">
    <text evidence="12">The sequence shown here is derived from an EMBL/GenBank/DDBJ whole genome shotgun (WGS) entry which is preliminary data.</text>
</comment>
<evidence type="ECO:0000256" key="5">
    <source>
        <dbReference type="ARBA" id="ARBA00022723"/>
    </source>
</evidence>
<evidence type="ECO:0000256" key="8">
    <source>
        <dbReference type="PROSITE-ProRule" id="PRU01215"/>
    </source>
</evidence>
<reference evidence="12 13" key="1">
    <citation type="submission" date="2024-01" db="EMBL/GenBank/DDBJ databases">
        <authorList>
            <person name="Allen C."/>
            <person name="Tagirdzhanova G."/>
        </authorList>
    </citation>
    <scope>NUCLEOTIDE SEQUENCE [LARGE SCALE GENOMIC DNA]</scope>
    <source>
        <strain evidence="12 13">CBS 573.63</strain>
    </source>
</reference>
<keyword evidence="5" id="KW-0479">Metal-binding</keyword>
<dbReference type="InterPro" id="IPR024964">
    <property type="entry name" value="CTLH/CRA"/>
</dbReference>
<dbReference type="Pfam" id="PF10607">
    <property type="entry name" value="CTLH"/>
    <property type="match status" value="1"/>
</dbReference>
<feature type="domain" description="RING-Gid-type" evidence="11">
    <location>
        <begin position="442"/>
        <end position="503"/>
    </location>
</feature>
<feature type="zinc finger region" description="RING-Gid-type" evidence="8">
    <location>
        <begin position="442"/>
        <end position="503"/>
    </location>
</feature>
<comment type="function">
    <text evidence="1">Involved in the proteasome-dependent degradation of fructose-1,6-bisphosphatase.</text>
</comment>
<dbReference type="PROSITE" id="PS51867">
    <property type="entry name" value="ZF_RING_GID"/>
    <property type="match status" value="1"/>
</dbReference>
<feature type="compositionally biased region" description="Polar residues" evidence="9">
    <location>
        <begin position="394"/>
        <end position="407"/>
    </location>
</feature>
<keyword evidence="6 8" id="KW-0863">Zinc-finger</keyword>
<evidence type="ECO:0000256" key="7">
    <source>
        <dbReference type="ARBA" id="ARBA00022833"/>
    </source>
</evidence>
<comment type="similarity">
    <text evidence="3">Belongs to the FYV10 family.</text>
</comment>
<keyword evidence="13" id="KW-1185">Reference proteome</keyword>
<feature type="domain" description="CTLH" evidence="10">
    <location>
        <begin position="172"/>
        <end position="230"/>
    </location>
</feature>
<dbReference type="PANTHER" id="PTHR12170">
    <property type="entry name" value="MACROPHAGE ERYTHROBLAST ATTACHER-RELATED"/>
    <property type="match status" value="1"/>
</dbReference>
<dbReference type="PROSITE" id="PS50897">
    <property type="entry name" value="CTLH"/>
    <property type="match status" value="1"/>
</dbReference>
<evidence type="ECO:0000313" key="13">
    <source>
        <dbReference type="Proteomes" id="UP001642501"/>
    </source>
</evidence>
<evidence type="ECO:0000259" key="10">
    <source>
        <dbReference type="PROSITE" id="PS50897"/>
    </source>
</evidence>
<evidence type="ECO:0000256" key="9">
    <source>
        <dbReference type="SAM" id="MobiDB-lite"/>
    </source>
</evidence>
<evidence type="ECO:0000313" key="12">
    <source>
        <dbReference type="EMBL" id="CAK7265531.1"/>
    </source>
</evidence>
<dbReference type="PANTHER" id="PTHR12170:SF2">
    <property type="entry name" value="E3 UBIQUITIN-PROTEIN TRANSFERASE MAEA"/>
    <property type="match status" value="1"/>
</dbReference>
<dbReference type="InterPro" id="IPR006594">
    <property type="entry name" value="LisH"/>
</dbReference>
<keyword evidence="4" id="KW-0963">Cytoplasm</keyword>
<dbReference type="SMART" id="SM00668">
    <property type="entry name" value="CTLH"/>
    <property type="match status" value="1"/>
</dbReference>
<sequence>MADHEAAKIDKANHLLLDQPLLRLPYELLRKNFRSAHFIVEKESAAVKNALRDAATAGLRNAGSASSTDDVLRSLDSMVTRLRGMKRKLEACAEEEAKIYRQVGARTAHLAELASIQTLDDVAYESWSRRRLDRLLVDYLLRHGYGKCATALLADHDNDPAGSLRDLVDMDTFEQMAQIRQRLLQDHSTTEALAWCTENKKELRKMESRLEFMLRFQQFIELVRTKDTSRLADAVAHARRYLTPLYSTYPQECQQASVLMCYPAVEAPEDYAALWTNERWTVLADLFTTTYYQLLSLPSVPLLHLALSSGLSALKTPACHSSNAASVDENGTKLQLGMPPTLPSLASVLAMPAGVSSGAAGTAGAMRPPANLRSLLLSGVLGPGVVHTPDPEAHSTTNMSDNTNGDANNSFNGTGTGTGNKSQALLSTHTSVHGQQMGSSVCPICSIELNELARHVPYAHHSKSHVEHDLLLLPNGHVYGKAKLDEYARKTGLPSTEVRDLRTGDVYQRSNLLKVYIT</sequence>